<evidence type="ECO:0008006" key="14">
    <source>
        <dbReference type="Google" id="ProtNLM"/>
    </source>
</evidence>
<evidence type="ECO:0000256" key="5">
    <source>
        <dbReference type="ARBA" id="ARBA00022643"/>
    </source>
</evidence>
<dbReference type="InterPro" id="IPR013785">
    <property type="entry name" value="Aldolase_TIM"/>
</dbReference>
<evidence type="ECO:0000256" key="6">
    <source>
        <dbReference type="ARBA" id="ARBA00022723"/>
    </source>
</evidence>
<evidence type="ECO:0000256" key="9">
    <source>
        <dbReference type="ARBA" id="ARBA00023014"/>
    </source>
</evidence>
<evidence type="ECO:0000313" key="12">
    <source>
        <dbReference type="EMBL" id="SFK70459.1"/>
    </source>
</evidence>
<dbReference type="Gene3D" id="3.20.20.70">
    <property type="entry name" value="Aldolase class I"/>
    <property type="match status" value="1"/>
</dbReference>
<reference evidence="12 13" key="1">
    <citation type="submission" date="2016-10" db="EMBL/GenBank/DDBJ databases">
        <authorList>
            <person name="de Groot N.N."/>
        </authorList>
    </citation>
    <scope>NUCLEOTIDE SEQUENCE [LARGE SCALE GENOMIC DNA]</scope>
    <source>
        <strain evidence="12 13">DSM 19981</strain>
    </source>
</reference>
<sequence length="649" mass="67234">MPSTLFTPITLAGRVLRNRIAYAAMSTRFPAGGRVTDTLVNHLAARAAGGAAMVITEALCAAPSAATAVRIAAYDDATRPGLEKLAAAIARHGALPIGQLWHGGSAHHGARGLDSVGASAVADGMSWTVPRTLTATEIEGLIEDYAETAHRLLRAGFAGVEVSAAHGFLPLQFLSPVTNRRTDDWGGDIQGRTRFTREIIRAIRARCGAGFIAALKMPAHDFVPGSIDQAEAARLVAAIVADAPPDALTFSQGSHAHGWALHRHAPDMHEPVAPYRDLVAAMRDAAGPVPIGFIGRVPTPALAEDLLASGTADLIMLARPLLADPFWPAKAEAGQADAITPCIHCNTCWGEIHRGAAIACSVNPHIGTPRDAAPAVPRAPVAKRIVVVGAGMAGLQAATAAAERGHAVTLLGTGQGGAASLHARLPGCGDIQSAIAQSARRARLAGVEFRLGAPASAADVLGLRPDAVVLATGATMVPPPGFTDQDGTALDIRAASQALLADPARRGSLAVVFDMDATPGAYDATLLIARHFDRVMLVTPREVIARDSPVLTMQAIHRRLAAAKVWIMTCQEPIRLARGALTLRHLLTGAETEIPGVALFAHATPRAPRDALMAPLLAAGVKVRVVGDALAPRLMMSAVREGQAAGEAA</sequence>
<dbReference type="SUPFAM" id="SSF51971">
    <property type="entry name" value="Nucleotide-binding domain"/>
    <property type="match status" value="1"/>
</dbReference>
<dbReference type="Gene3D" id="3.50.50.60">
    <property type="entry name" value="FAD/NAD(P)-binding domain"/>
    <property type="match status" value="1"/>
</dbReference>
<evidence type="ECO:0000256" key="1">
    <source>
        <dbReference type="ARBA" id="ARBA00001917"/>
    </source>
</evidence>
<keyword evidence="7" id="KW-0560">Oxidoreductase</keyword>
<evidence type="ECO:0000256" key="4">
    <source>
        <dbReference type="ARBA" id="ARBA00022630"/>
    </source>
</evidence>
<dbReference type="SUPFAM" id="SSF51905">
    <property type="entry name" value="FAD/NAD(P)-binding domain"/>
    <property type="match status" value="1"/>
</dbReference>
<dbReference type="Proteomes" id="UP000199473">
    <property type="component" value="Unassembled WGS sequence"/>
</dbReference>
<accession>A0A1I4BR16</accession>
<dbReference type="GO" id="GO:0051536">
    <property type="term" value="F:iron-sulfur cluster binding"/>
    <property type="evidence" value="ECO:0007669"/>
    <property type="project" value="UniProtKB-KW"/>
</dbReference>
<evidence type="ECO:0000256" key="8">
    <source>
        <dbReference type="ARBA" id="ARBA00023004"/>
    </source>
</evidence>
<dbReference type="GO" id="GO:0016491">
    <property type="term" value="F:oxidoreductase activity"/>
    <property type="evidence" value="ECO:0007669"/>
    <property type="project" value="UniProtKB-KW"/>
</dbReference>
<evidence type="ECO:0000256" key="3">
    <source>
        <dbReference type="ARBA" id="ARBA00011048"/>
    </source>
</evidence>
<keyword evidence="9" id="KW-0411">Iron-sulfur</keyword>
<proteinExistence type="inferred from homology"/>
<gene>
    <name evidence="12" type="ORF">SAMN02745775_1066</name>
</gene>
<dbReference type="SUPFAM" id="SSF51395">
    <property type="entry name" value="FMN-linked oxidoreductases"/>
    <property type="match status" value="1"/>
</dbReference>
<protein>
    <recommendedName>
        <fullName evidence="14">2,4-dienoyl-CoA reductase</fullName>
    </recommendedName>
</protein>
<name>A0A1I4BR16_9PROT</name>
<dbReference type="InterPro" id="IPR023753">
    <property type="entry name" value="FAD/NAD-binding_dom"/>
</dbReference>
<dbReference type="InterPro" id="IPR051793">
    <property type="entry name" value="NADH:flavin_oxidoreductase"/>
</dbReference>
<feature type="domain" description="FAD/NAD(P)-binding" evidence="11">
    <location>
        <begin position="384"/>
        <end position="512"/>
    </location>
</feature>
<dbReference type="InterPro" id="IPR036188">
    <property type="entry name" value="FAD/NAD-bd_sf"/>
</dbReference>
<dbReference type="GO" id="GO:0010181">
    <property type="term" value="F:FMN binding"/>
    <property type="evidence" value="ECO:0007669"/>
    <property type="project" value="InterPro"/>
</dbReference>
<dbReference type="Pfam" id="PF00724">
    <property type="entry name" value="Oxidored_FMN"/>
    <property type="match status" value="1"/>
</dbReference>
<dbReference type="InterPro" id="IPR001155">
    <property type="entry name" value="OxRdtase_FMN_N"/>
</dbReference>
<keyword evidence="8" id="KW-0408">Iron</keyword>
<evidence type="ECO:0000259" key="11">
    <source>
        <dbReference type="Pfam" id="PF07992"/>
    </source>
</evidence>
<keyword evidence="6" id="KW-0479">Metal-binding</keyword>
<keyword evidence="4" id="KW-0285">Flavoprotein</keyword>
<dbReference type="Pfam" id="PF07992">
    <property type="entry name" value="Pyr_redox_2"/>
    <property type="match status" value="1"/>
</dbReference>
<keyword evidence="13" id="KW-1185">Reference proteome</keyword>
<evidence type="ECO:0000256" key="7">
    <source>
        <dbReference type="ARBA" id="ARBA00023002"/>
    </source>
</evidence>
<comment type="similarity">
    <text evidence="3">In the N-terminal section; belongs to the NADH:flavin oxidoreductase/NADH oxidase family.</text>
</comment>
<dbReference type="EMBL" id="FOSQ01000006">
    <property type="protein sequence ID" value="SFK70459.1"/>
    <property type="molecule type" value="Genomic_DNA"/>
</dbReference>
<comment type="cofactor">
    <cofactor evidence="2">
        <name>[4Fe-4S] cluster</name>
        <dbReference type="ChEBI" id="CHEBI:49883"/>
    </cofactor>
</comment>
<feature type="domain" description="NADH:flavin oxidoreductase/NADH oxidase N-terminal" evidence="10">
    <location>
        <begin position="5"/>
        <end position="336"/>
    </location>
</feature>
<evidence type="ECO:0000259" key="10">
    <source>
        <dbReference type="Pfam" id="PF00724"/>
    </source>
</evidence>
<dbReference type="GO" id="GO:0046872">
    <property type="term" value="F:metal ion binding"/>
    <property type="evidence" value="ECO:0007669"/>
    <property type="project" value="UniProtKB-KW"/>
</dbReference>
<keyword evidence="5" id="KW-0288">FMN</keyword>
<dbReference type="PANTHER" id="PTHR42917">
    <property type="entry name" value="2,4-DIENOYL-COA REDUCTASE"/>
    <property type="match status" value="1"/>
</dbReference>
<dbReference type="Gene3D" id="3.40.50.720">
    <property type="entry name" value="NAD(P)-binding Rossmann-like Domain"/>
    <property type="match status" value="1"/>
</dbReference>
<dbReference type="CDD" id="cd02803">
    <property type="entry name" value="OYE_like_FMN_family"/>
    <property type="match status" value="1"/>
</dbReference>
<organism evidence="12 13">
    <name type="scientific">Falsiroseomonas stagni DSM 19981</name>
    <dbReference type="NCBI Taxonomy" id="1123062"/>
    <lineage>
        <taxon>Bacteria</taxon>
        <taxon>Pseudomonadati</taxon>
        <taxon>Pseudomonadota</taxon>
        <taxon>Alphaproteobacteria</taxon>
        <taxon>Acetobacterales</taxon>
        <taxon>Roseomonadaceae</taxon>
        <taxon>Falsiroseomonas</taxon>
    </lineage>
</organism>
<comment type="cofactor">
    <cofactor evidence="1">
        <name>FMN</name>
        <dbReference type="ChEBI" id="CHEBI:58210"/>
    </cofactor>
</comment>
<dbReference type="STRING" id="1123062.SAMN02745775_1066"/>
<dbReference type="AlphaFoldDB" id="A0A1I4BR16"/>
<dbReference type="OrthoDB" id="9804454at2"/>
<dbReference type="PANTHER" id="PTHR42917:SF2">
    <property type="entry name" value="2,4-DIENOYL-COA REDUCTASE [(2E)-ENOYL-COA-PRODUCING]"/>
    <property type="match status" value="1"/>
</dbReference>
<dbReference type="RefSeq" id="WP_092960874.1">
    <property type="nucleotide sequence ID" value="NZ_FOSQ01000006.1"/>
</dbReference>
<evidence type="ECO:0000313" key="13">
    <source>
        <dbReference type="Proteomes" id="UP000199473"/>
    </source>
</evidence>
<evidence type="ECO:0000256" key="2">
    <source>
        <dbReference type="ARBA" id="ARBA00001966"/>
    </source>
</evidence>